<dbReference type="EMBL" id="QRDZ01000035">
    <property type="protein sequence ID" value="RED57931.1"/>
    <property type="molecule type" value="Genomic_DNA"/>
</dbReference>
<protein>
    <submittedName>
        <fullName evidence="1">Uncharacterized protein</fullName>
    </submittedName>
</protein>
<evidence type="ECO:0000313" key="2">
    <source>
        <dbReference type="Proteomes" id="UP000256977"/>
    </source>
</evidence>
<keyword evidence="2" id="KW-1185">Reference proteome</keyword>
<organism evidence="1 2">
    <name type="scientific">Cohnella phaseoli</name>
    <dbReference type="NCBI Taxonomy" id="456490"/>
    <lineage>
        <taxon>Bacteria</taxon>
        <taxon>Bacillati</taxon>
        <taxon>Bacillota</taxon>
        <taxon>Bacilli</taxon>
        <taxon>Bacillales</taxon>
        <taxon>Paenibacillaceae</taxon>
        <taxon>Cohnella</taxon>
    </lineage>
</organism>
<gene>
    <name evidence="1" type="ORF">DFP98_13526</name>
</gene>
<dbReference type="AlphaFoldDB" id="A0A3D9I8A0"/>
<sequence length="39" mass="4352">MQKLRGNDRFANGKGMDAPLNAKFLVSGFKRQNLDGSIR</sequence>
<dbReference type="Proteomes" id="UP000256977">
    <property type="component" value="Unassembled WGS sequence"/>
</dbReference>
<accession>A0A3D9I8A0</accession>
<name>A0A3D9I8A0_9BACL</name>
<comment type="caution">
    <text evidence="1">The sequence shown here is derived from an EMBL/GenBank/DDBJ whole genome shotgun (WGS) entry which is preliminary data.</text>
</comment>
<reference evidence="1 2" key="1">
    <citation type="submission" date="2018-07" db="EMBL/GenBank/DDBJ databases">
        <title>Genomic Encyclopedia of Type Strains, Phase III (KMG-III): the genomes of soil and plant-associated and newly described type strains.</title>
        <authorList>
            <person name="Whitman W."/>
        </authorList>
    </citation>
    <scope>NUCLEOTIDE SEQUENCE [LARGE SCALE GENOMIC DNA]</scope>
    <source>
        <strain evidence="1 2">CECT 7287</strain>
    </source>
</reference>
<proteinExistence type="predicted"/>
<evidence type="ECO:0000313" key="1">
    <source>
        <dbReference type="EMBL" id="RED57931.1"/>
    </source>
</evidence>